<feature type="transmembrane region" description="Helical" evidence="6">
    <location>
        <begin position="253"/>
        <end position="278"/>
    </location>
</feature>
<dbReference type="InterPro" id="IPR011701">
    <property type="entry name" value="MFS"/>
</dbReference>
<dbReference type="Pfam" id="PF07690">
    <property type="entry name" value="MFS_1"/>
    <property type="match status" value="1"/>
</dbReference>
<evidence type="ECO:0000256" key="2">
    <source>
        <dbReference type="ARBA" id="ARBA00022692"/>
    </source>
</evidence>
<evidence type="ECO:0000313" key="7">
    <source>
        <dbReference type="EMBL" id="KAK8087518.1"/>
    </source>
</evidence>
<protein>
    <recommendedName>
        <fullName evidence="9">MFS general substrate transporter</fullName>
    </recommendedName>
</protein>
<keyword evidence="8" id="KW-1185">Reference proteome</keyword>
<feature type="transmembrane region" description="Helical" evidence="6">
    <location>
        <begin position="113"/>
        <end position="132"/>
    </location>
</feature>
<evidence type="ECO:0008006" key="9">
    <source>
        <dbReference type="Google" id="ProtNLM"/>
    </source>
</evidence>
<feature type="transmembrane region" description="Helical" evidence="6">
    <location>
        <begin position="18"/>
        <end position="36"/>
    </location>
</feature>
<dbReference type="PANTHER" id="PTHR23294:SF19">
    <property type="entry name" value="DUF895 DOMAIN MEMBRANE PROTEIN-RELATED"/>
    <property type="match status" value="1"/>
</dbReference>
<reference evidence="7 8" key="1">
    <citation type="submission" date="2023-01" db="EMBL/GenBank/DDBJ databases">
        <title>Analysis of 21 Apiospora genomes using comparative genomics revels a genus with tremendous synthesis potential of carbohydrate active enzymes and secondary metabolites.</title>
        <authorList>
            <person name="Sorensen T."/>
        </authorList>
    </citation>
    <scope>NUCLEOTIDE SEQUENCE [LARGE SCALE GENOMIC DNA]</scope>
    <source>
        <strain evidence="7 8">CBS 114990</strain>
    </source>
</reference>
<evidence type="ECO:0000256" key="3">
    <source>
        <dbReference type="ARBA" id="ARBA00022989"/>
    </source>
</evidence>
<dbReference type="InterPro" id="IPR051617">
    <property type="entry name" value="UNC-93-like_regulator"/>
</dbReference>
<dbReference type="SUPFAM" id="SSF103473">
    <property type="entry name" value="MFS general substrate transporter"/>
    <property type="match status" value="1"/>
</dbReference>
<dbReference type="GeneID" id="92039854"/>
<feature type="transmembrane region" description="Helical" evidence="6">
    <location>
        <begin position="332"/>
        <end position="352"/>
    </location>
</feature>
<feature type="transmembrane region" description="Helical" evidence="6">
    <location>
        <begin position="438"/>
        <end position="458"/>
    </location>
</feature>
<comment type="subcellular location">
    <subcellularLocation>
        <location evidence="1">Membrane</location>
        <topology evidence="1">Multi-pass membrane protein</topology>
    </subcellularLocation>
</comment>
<gene>
    <name evidence="7" type="ORF">PG997_002479</name>
</gene>
<sequence>MMTETAGPAPTRPSTWAAVYRGVLFQMIMFGALSFVGPAMGDALSNLGGGGLSTPWLANIANCLSYAGSFLVTILGGPLINKIGIKWSCFIAAAAMPLQGSAFYVSARYNVDWYLLFGNIVQGITGGFLYVGESTAMLSYPHPDKRGLYLGIWSAMRSSGSLLGGAINFSNNHKTSTSGGVAWSTYIIFVAFECTGVFFALLLSPTRKVRRHDGSMVQMPEKLSWKQEFSVLGRALRDKSNSTTLDIPLTSQILAMFLPSFFSFFYGGTMGTYLSLHFSVRSRALSSLLVRKYGDSKASFHVLTVPAIFTISSVLAYGKLLDGNWATQKRRAYICCMMWILPIGAGFIWIGTEYSRLGPKSSLDYANDTGSWARAYIPYLMVFVAGYWTQLSLYWILGNFSLEVGSSARTGGLFRAFETAGQAVSYGLSSSASVGGLIPFYVNCGLFVLVLPCIWWLIRLMPDVSLTVGVEPEDPAGKDVEDGKTKDVDVKKL</sequence>
<evidence type="ECO:0000256" key="5">
    <source>
        <dbReference type="SAM" id="MobiDB-lite"/>
    </source>
</evidence>
<evidence type="ECO:0000256" key="4">
    <source>
        <dbReference type="ARBA" id="ARBA00023136"/>
    </source>
</evidence>
<dbReference type="PANTHER" id="PTHR23294">
    <property type="entry name" value="ET TRANSLATION PRODUCT-RELATED"/>
    <property type="match status" value="1"/>
</dbReference>
<evidence type="ECO:0000256" key="6">
    <source>
        <dbReference type="SAM" id="Phobius"/>
    </source>
</evidence>
<feature type="transmembrane region" description="Helical" evidence="6">
    <location>
        <begin position="56"/>
        <end position="75"/>
    </location>
</feature>
<feature type="transmembrane region" description="Helical" evidence="6">
    <location>
        <begin position="181"/>
        <end position="203"/>
    </location>
</feature>
<dbReference type="Proteomes" id="UP001433268">
    <property type="component" value="Unassembled WGS sequence"/>
</dbReference>
<evidence type="ECO:0000256" key="1">
    <source>
        <dbReference type="ARBA" id="ARBA00004141"/>
    </source>
</evidence>
<keyword evidence="3 6" id="KW-1133">Transmembrane helix</keyword>
<proteinExistence type="predicted"/>
<dbReference type="Gene3D" id="1.20.1250.20">
    <property type="entry name" value="MFS general substrate transporter like domains"/>
    <property type="match status" value="1"/>
</dbReference>
<feature type="region of interest" description="Disordered" evidence="5">
    <location>
        <begin position="474"/>
        <end position="493"/>
    </location>
</feature>
<feature type="compositionally biased region" description="Basic and acidic residues" evidence="5">
    <location>
        <begin position="475"/>
        <end position="493"/>
    </location>
</feature>
<keyword evidence="4 6" id="KW-0472">Membrane</keyword>
<dbReference type="EMBL" id="JAQQWN010000004">
    <property type="protein sequence ID" value="KAK8087518.1"/>
    <property type="molecule type" value="Genomic_DNA"/>
</dbReference>
<name>A0ABR1WWI6_9PEZI</name>
<accession>A0ABR1WWI6</accession>
<comment type="caution">
    <text evidence="7">The sequence shown here is derived from an EMBL/GenBank/DDBJ whole genome shotgun (WGS) entry which is preliminary data.</text>
</comment>
<organism evidence="7 8">
    <name type="scientific">Apiospora hydei</name>
    <dbReference type="NCBI Taxonomy" id="1337664"/>
    <lineage>
        <taxon>Eukaryota</taxon>
        <taxon>Fungi</taxon>
        <taxon>Dikarya</taxon>
        <taxon>Ascomycota</taxon>
        <taxon>Pezizomycotina</taxon>
        <taxon>Sordariomycetes</taxon>
        <taxon>Xylariomycetidae</taxon>
        <taxon>Amphisphaeriales</taxon>
        <taxon>Apiosporaceae</taxon>
        <taxon>Apiospora</taxon>
    </lineage>
</organism>
<feature type="transmembrane region" description="Helical" evidence="6">
    <location>
        <begin position="298"/>
        <end position="320"/>
    </location>
</feature>
<dbReference type="RefSeq" id="XP_066670412.1">
    <property type="nucleotide sequence ID" value="XM_066806794.1"/>
</dbReference>
<dbReference type="InterPro" id="IPR036259">
    <property type="entry name" value="MFS_trans_sf"/>
</dbReference>
<keyword evidence="2 6" id="KW-0812">Transmembrane</keyword>
<feature type="transmembrane region" description="Helical" evidence="6">
    <location>
        <begin position="376"/>
        <end position="397"/>
    </location>
</feature>
<evidence type="ECO:0000313" key="8">
    <source>
        <dbReference type="Proteomes" id="UP001433268"/>
    </source>
</evidence>